<reference evidence="2 3" key="1">
    <citation type="submission" date="2020-09" db="EMBL/GenBank/DDBJ databases">
        <title>Roseomonas.</title>
        <authorList>
            <person name="Zhu W."/>
        </authorList>
    </citation>
    <scope>NUCLEOTIDE SEQUENCE [LARGE SCALE GENOMIC DNA]</scope>
    <source>
        <strain evidence="2 3">573</strain>
    </source>
</reference>
<dbReference type="PANTHER" id="PTHR36109:SF2">
    <property type="entry name" value="MEMBRANE PROTEIN"/>
    <property type="match status" value="1"/>
</dbReference>
<proteinExistence type="predicted"/>
<keyword evidence="3" id="KW-1185">Reference proteome</keyword>
<accession>A0ABS3KL44</accession>
<dbReference type="RefSeq" id="WP_207415632.1">
    <property type="nucleotide sequence ID" value="NZ_CP061177.1"/>
</dbReference>
<evidence type="ECO:0000313" key="2">
    <source>
        <dbReference type="EMBL" id="MBO1078194.1"/>
    </source>
</evidence>
<comment type="caution">
    <text evidence="2">The sequence shown here is derived from an EMBL/GenBank/DDBJ whole genome shotgun (WGS) entry which is preliminary data.</text>
</comment>
<evidence type="ECO:0000256" key="1">
    <source>
        <dbReference type="SAM" id="MobiDB-lite"/>
    </source>
</evidence>
<protein>
    <recommendedName>
        <fullName evidence="4">General stress protein 17M-like domain-containing protein</fullName>
    </recommendedName>
</protein>
<evidence type="ECO:0008006" key="4">
    <source>
        <dbReference type="Google" id="ProtNLM"/>
    </source>
</evidence>
<organism evidence="2 3">
    <name type="scientific">Roseomonas haemaphysalidis</name>
    <dbReference type="NCBI Taxonomy" id="2768162"/>
    <lineage>
        <taxon>Bacteria</taxon>
        <taxon>Pseudomonadati</taxon>
        <taxon>Pseudomonadota</taxon>
        <taxon>Alphaproteobacteria</taxon>
        <taxon>Acetobacterales</taxon>
        <taxon>Roseomonadaceae</taxon>
        <taxon>Roseomonas</taxon>
    </lineage>
</organism>
<sequence length="219" mass="21672">MNQTITRMFDTREHALAAVRDLEAAGFPHDQLGIVASNADNSGVTHTGTADHAVHSETAEGAKSGTGIGATLGTLVGGGAGLAAGLGALAIPGIGPIVAAGALVAALTGAGAGAVAGGLVGSLTGAGVSESDAHVYAEGMRRGGSLVTVSADDTRRAEAERILDSHGPVDTRARETDYRAGGWNGYDEDSSIGATRDGVATDPLVPGTPLTRPIGDRQI</sequence>
<name>A0ABS3KL44_9PROT</name>
<gene>
    <name evidence="2" type="ORF">IAI61_04065</name>
</gene>
<evidence type="ECO:0000313" key="3">
    <source>
        <dbReference type="Proteomes" id="UP001518989"/>
    </source>
</evidence>
<dbReference type="PANTHER" id="PTHR36109">
    <property type="entry name" value="MEMBRANE PROTEIN-RELATED"/>
    <property type="match status" value="1"/>
</dbReference>
<feature type="region of interest" description="Disordered" evidence="1">
    <location>
        <begin position="189"/>
        <end position="219"/>
    </location>
</feature>
<dbReference type="InterPro" id="IPR052948">
    <property type="entry name" value="Low_temp-induced_all0457"/>
</dbReference>
<dbReference type="Proteomes" id="UP001518989">
    <property type="component" value="Unassembled WGS sequence"/>
</dbReference>
<dbReference type="EMBL" id="JACTNG010000002">
    <property type="protein sequence ID" value="MBO1078194.1"/>
    <property type="molecule type" value="Genomic_DNA"/>
</dbReference>